<name>A0A5S9R6P7_MYCVN</name>
<dbReference type="Proteomes" id="UP000430146">
    <property type="component" value="Unassembled WGS sequence"/>
</dbReference>
<dbReference type="AlphaFoldDB" id="A0A5S9R6P7"/>
<dbReference type="RefSeq" id="WP_159233571.1">
    <property type="nucleotide sequence ID" value="NZ_CACSIP010000037.1"/>
</dbReference>
<keyword evidence="2" id="KW-1185">Reference proteome</keyword>
<organism evidence="1 2">
    <name type="scientific">Mycolicibacterium vanbaalenii</name>
    <name type="common">Mycobacterium vanbaalenii</name>
    <dbReference type="NCBI Taxonomy" id="110539"/>
    <lineage>
        <taxon>Bacteria</taxon>
        <taxon>Bacillati</taxon>
        <taxon>Actinomycetota</taxon>
        <taxon>Actinomycetes</taxon>
        <taxon>Mycobacteriales</taxon>
        <taxon>Mycobacteriaceae</taxon>
        <taxon>Mycolicibacterium</taxon>
    </lineage>
</organism>
<dbReference type="EMBL" id="CACSIP010000037">
    <property type="protein sequence ID" value="CAA0129923.1"/>
    <property type="molecule type" value="Genomic_DNA"/>
</dbReference>
<proteinExistence type="predicted"/>
<dbReference type="InterPro" id="IPR029033">
    <property type="entry name" value="His_PPase_superfam"/>
</dbReference>
<reference evidence="1 2" key="1">
    <citation type="submission" date="2019-11" db="EMBL/GenBank/DDBJ databases">
        <authorList>
            <person name="Holert J."/>
        </authorList>
    </citation>
    <scope>NUCLEOTIDE SEQUENCE [LARGE SCALE GENOMIC DNA]</scope>
    <source>
        <strain evidence="1">BC8_1</strain>
    </source>
</reference>
<evidence type="ECO:0000313" key="2">
    <source>
        <dbReference type="Proteomes" id="UP000430146"/>
    </source>
</evidence>
<dbReference type="SMART" id="SM00855">
    <property type="entry name" value="PGAM"/>
    <property type="match status" value="1"/>
</dbReference>
<dbReference type="Gene3D" id="3.40.50.1240">
    <property type="entry name" value="Phosphoglycerate mutase-like"/>
    <property type="match status" value="1"/>
</dbReference>
<sequence length="191" mass="21249">MHLTLMRHGEPIRGDLDALDPGLADGGWAQARRTAPFVLARGVDRLYCSPQRRARETAQVIGDALGLAPIENDGLVEFDHGTPYVHYDDGQASVWRHYDAGDLSPWGLTAEAFHARIRNTIDRLAQHHPGERVLAVCHGGVINAWTCQVLGTPERIQVMDPSYASLHRYDLDGGRWRLQSLNETAPVDLDR</sequence>
<accession>A0A5S9R6P7</accession>
<dbReference type="GO" id="GO:0005737">
    <property type="term" value="C:cytoplasm"/>
    <property type="evidence" value="ECO:0007669"/>
    <property type="project" value="TreeGrafter"/>
</dbReference>
<dbReference type="Pfam" id="PF00300">
    <property type="entry name" value="His_Phos_1"/>
    <property type="match status" value="1"/>
</dbReference>
<dbReference type="PANTHER" id="PTHR48100">
    <property type="entry name" value="BROAD-SPECIFICITY PHOSPHATASE YOR283W-RELATED"/>
    <property type="match status" value="1"/>
</dbReference>
<dbReference type="InterPro" id="IPR013078">
    <property type="entry name" value="His_Pase_superF_clade-1"/>
</dbReference>
<protein>
    <submittedName>
        <fullName evidence="1">Phosphoserine phosphatase 2</fullName>
        <ecNumber evidence="1">3.1.3.3</ecNumber>
    </submittedName>
</protein>
<dbReference type="InterPro" id="IPR050275">
    <property type="entry name" value="PGM_Phosphatase"/>
</dbReference>
<gene>
    <name evidence="1" type="primary">pspB_3</name>
    <name evidence="1" type="ORF">AELLOGFF_05606</name>
</gene>
<dbReference type="CDD" id="cd07067">
    <property type="entry name" value="HP_PGM_like"/>
    <property type="match status" value="1"/>
</dbReference>
<dbReference type="EC" id="3.1.3.3" evidence="1"/>
<dbReference type="GO" id="GO:0016791">
    <property type="term" value="F:phosphatase activity"/>
    <property type="evidence" value="ECO:0007669"/>
    <property type="project" value="TreeGrafter"/>
</dbReference>
<keyword evidence="1" id="KW-0378">Hydrolase</keyword>
<evidence type="ECO:0000313" key="1">
    <source>
        <dbReference type="EMBL" id="CAA0129923.1"/>
    </source>
</evidence>
<dbReference type="SUPFAM" id="SSF53254">
    <property type="entry name" value="Phosphoglycerate mutase-like"/>
    <property type="match status" value="1"/>
</dbReference>
<dbReference type="PANTHER" id="PTHR48100:SF1">
    <property type="entry name" value="HISTIDINE PHOSPHATASE FAMILY PROTEIN-RELATED"/>
    <property type="match status" value="1"/>
</dbReference>
<dbReference type="OrthoDB" id="5241674at2"/>